<gene>
    <name evidence="1" type="ORF">Pan44_03780</name>
</gene>
<evidence type="ECO:0000313" key="2">
    <source>
        <dbReference type="Proteomes" id="UP000315700"/>
    </source>
</evidence>
<organism evidence="1 2">
    <name type="scientific">Caulifigura coniformis</name>
    <dbReference type="NCBI Taxonomy" id="2527983"/>
    <lineage>
        <taxon>Bacteria</taxon>
        <taxon>Pseudomonadati</taxon>
        <taxon>Planctomycetota</taxon>
        <taxon>Planctomycetia</taxon>
        <taxon>Planctomycetales</taxon>
        <taxon>Planctomycetaceae</taxon>
        <taxon>Caulifigura</taxon>
    </lineage>
</organism>
<dbReference type="KEGG" id="ccos:Pan44_03780"/>
<protein>
    <submittedName>
        <fullName evidence="1">Uncharacterized protein</fullName>
    </submittedName>
</protein>
<sequence length="35" mass="3757">MDRPLPPFFLVSMLSFLRSAIVSAASLGHDPEGTP</sequence>
<proteinExistence type="predicted"/>
<name>A0A517S8B7_9PLAN</name>
<dbReference type="AlphaFoldDB" id="A0A517S8B7"/>
<keyword evidence="2" id="KW-1185">Reference proteome</keyword>
<dbReference type="EMBL" id="CP036271">
    <property type="protein sequence ID" value="QDT52368.1"/>
    <property type="molecule type" value="Genomic_DNA"/>
</dbReference>
<evidence type="ECO:0000313" key="1">
    <source>
        <dbReference type="EMBL" id="QDT52368.1"/>
    </source>
</evidence>
<reference evidence="1 2" key="1">
    <citation type="submission" date="2019-02" db="EMBL/GenBank/DDBJ databases">
        <title>Deep-cultivation of Planctomycetes and their phenomic and genomic characterization uncovers novel biology.</title>
        <authorList>
            <person name="Wiegand S."/>
            <person name="Jogler M."/>
            <person name="Boedeker C."/>
            <person name="Pinto D."/>
            <person name="Vollmers J."/>
            <person name="Rivas-Marin E."/>
            <person name="Kohn T."/>
            <person name="Peeters S.H."/>
            <person name="Heuer A."/>
            <person name="Rast P."/>
            <person name="Oberbeckmann S."/>
            <person name="Bunk B."/>
            <person name="Jeske O."/>
            <person name="Meyerdierks A."/>
            <person name="Storesund J.E."/>
            <person name="Kallscheuer N."/>
            <person name="Luecker S."/>
            <person name="Lage O.M."/>
            <person name="Pohl T."/>
            <person name="Merkel B.J."/>
            <person name="Hornburger P."/>
            <person name="Mueller R.-W."/>
            <person name="Bruemmer F."/>
            <person name="Labrenz M."/>
            <person name="Spormann A.M."/>
            <person name="Op den Camp H."/>
            <person name="Overmann J."/>
            <person name="Amann R."/>
            <person name="Jetten M.S.M."/>
            <person name="Mascher T."/>
            <person name="Medema M.H."/>
            <person name="Devos D.P."/>
            <person name="Kaster A.-K."/>
            <person name="Ovreas L."/>
            <person name="Rohde M."/>
            <person name="Galperin M.Y."/>
            <person name="Jogler C."/>
        </authorList>
    </citation>
    <scope>NUCLEOTIDE SEQUENCE [LARGE SCALE GENOMIC DNA]</scope>
    <source>
        <strain evidence="1 2">Pan44</strain>
    </source>
</reference>
<dbReference type="Proteomes" id="UP000315700">
    <property type="component" value="Chromosome"/>
</dbReference>
<dbReference type="InParanoid" id="A0A517S8B7"/>
<accession>A0A517S8B7</accession>